<dbReference type="Proteomes" id="UP000008720">
    <property type="component" value="Chromosome"/>
</dbReference>
<reference evidence="1 2" key="1">
    <citation type="journal article" date="2011" name="Stand. Genomic Sci.">
        <title>Complete genome sequence of Marivirga tractuosa type strain (H-43).</title>
        <authorList>
            <person name="Pagani I."/>
            <person name="Chertkov O."/>
            <person name="Lapidus A."/>
            <person name="Lucas S."/>
            <person name="Del Rio T.G."/>
            <person name="Tice H."/>
            <person name="Copeland A."/>
            <person name="Cheng J.F."/>
            <person name="Nolan M."/>
            <person name="Saunders E."/>
            <person name="Pitluck S."/>
            <person name="Held B."/>
            <person name="Goodwin L."/>
            <person name="Liolios K."/>
            <person name="Ovchinikova G."/>
            <person name="Ivanova N."/>
            <person name="Mavromatis K."/>
            <person name="Pati A."/>
            <person name="Chen A."/>
            <person name="Palaniappan K."/>
            <person name="Land M."/>
            <person name="Hauser L."/>
            <person name="Jeffries C.D."/>
            <person name="Detter J.C."/>
            <person name="Han C."/>
            <person name="Tapia R."/>
            <person name="Ngatchou-Djao O.D."/>
            <person name="Rohde M."/>
            <person name="Goker M."/>
            <person name="Spring S."/>
            <person name="Sikorski J."/>
            <person name="Woyke T."/>
            <person name="Bristow J."/>
            <person name="Eisen J.A."/>
            <person name="Markowitz V."/>
            <person name="Hugenholtz P."/>
            <person name="Klenk H.P."/>
            <person name="Kyrpides N.C."/>
        </authorList>
    </citation>
    <scope>NUCLEOTIDE SEQUENCE [LARGE SCALE GENOMIC DNA]</scope>
    <source>
        <strain evidence="2">ATCC 23168 / DSM 4126 / NBRC 15989 / NCIMB 1408 / VKM B-1430 / H-43</strain>
    </source>
</reference>
<evidence type="ECO:0000313" key="2">
    <source>
        <dbReference type="Proteomes" id="UP000008720"/>
    </source>
</evidence>
<name>E4TSE9_MARTH</name>
<gene>
    <name evidence="1" type="ordered locus">Ftrac_2890</name>
</gene>
<accession>E4TSE9</accession>
<dbReference type="AlphaFoldDB" id="E4TSE9"/>
<dbReference type="EMBL" id="CP002349">
    <property type="protein sequence ID" value="ADR22866.1"/>
    <property type="molecule type" value="Genomic_DNA"/>
</dbReference>
<keyword evidence="2" id="KW-1185">Reference proteome</keyword>
<evidence type="ECO:0000313" key="1">
    <source>
        <dbReference type="EMBL" id="ADR22866.1"/>
    </source>
</evidence>
<dbReference type="KEGG" id="mtt:Ftrac_2890"/>
<organism evidence="1 2">
    <name type="scientific">Marivirga tractuosa (strain ATCC 23168 / DSM 4126 / NBRC 15989 / NCIMB 1408 / VKM B-1430 / H-43)</name>
    <name type="common">Microscilla tractuosa</name>
    <name type="synonym">Flexibacter tractuosus</name>
    <dbReference type="NCBI Taxonomy" id="643867"/>
    <lineage>
        <taxon>Bacteria</taxon>
        <taxon>Pseudomonadati</taxon>
        <taxon>Bacteroidota</taxon>
        <taxon>Cytophagia</taxon>
        <taxon>Cytophagales</taxon>
        <taxon>Marivirgaceae</taxon>
        <taxon>Marivirga</taxon>
    </lineage>
</organism>
<dbReference type="STRING" id="643867.Ftrac_2890"/>
<dbReference type="HOGENOM" id="CLU_1260191_0_0_10"/>
<sequence>MRILLIIFLNLIPYLGTGQSNGIYLESQFFVQDESFRKIDGVSYDDIIGSPYLSDSFTSASIYLNGQQKPVEAELRFNVVKNNFEFKKNDVVLTLDSSSEIDSIIYDKKKFIVIDDEVDRFYEYLHGTEILLLRNYKAYFSRAEKSNNPYESEKPNEFVKQPDEFVLVDVKEDIKLTIKNRRSLYSLFGKKAIKSLDKEYDFEYDKVDDLIILLKKLGY</sequence>
<dbReference type="RefSeq" id="WP_013455009.1">
    <property type="nucleotide sequence ID" value="NC_014759.1"/>
</dbReference>
<dbReference type="OrthoDB" id="978006at2"/>
<protein>
    <submittedName>
        <fullName evidence="1">Uncharacterized protein</fullName>
    </submittedName>
</protein>
<proteinExistence type="predicted"/>